<protein>
    <submittedName>
        <fullName evidence="2">Uncharacterized protein</fullName>
    </submittedName>
</protein>
<dbReference type="AlphaFoldDB" id="A0A9P1JPS6"/>
<dbReference type="KEGG" id="abs:AZOBR_70030"/>
<reference evidence="2 3" key="1">
    <citation type="journal article" date="2011" name="PLoS Genet.">
        <title>Azospirillum genomes reveal transition of bacteria from aquatic to terrestrial environments.</title>
        <authorList>
            <person name="Wisniewski-Dye F."/>
            <person name="Borziak K."/>
            <person name="Khalsa-Moyers G."/>
            <person name="Alexandre G."/>
            <person name="Sukharnikov L.O."/>
            <person name="Wuichet K."/>
            <person name="Hurst G.B."/>
            <person name="McDonald W.H."/>
            <person name="Robertson J.S."/>
            <person name="Barbe V."/>
            <person name="Calteau A."/>
            <person name="Rouy Z."/>
            <person name="Mangenot S."/>
            <person name="Prigent-Combaret C."/>
            <person name="Normand P."/>
            <person name="Boyer M."/>
            <person name="Siguier P."/>
            <person name="Dessaux Y."/>
            <person name="Elmerich C."/>
            <person name="Condemine G."/>
            <person name="Krishnen G."/>
            <person name="Kennedy I."/>
            <person name="Paterson A.H."/>
            <person name="Gonzalez V."/>
            <person name="Mavingui P."/>
            <person name="Zhulin I.B."/>
        </authorList>
    </citation>
    <scope>NUCLEOTIDE SEQUENCE [LARGE SCALE GENOMIC DNA]</scope>
    <source>
        <strain evidence="2 3">Sp245</strain>
    </source>
</reference>
<keyword evidence="3" id="KW-1185">Reference proteome</keyword>
<accession>A0A9P1JPS6</accession>
<organism evidence="2 3">
    <name type="scientific">Azospirillum baldaniorum</name>
    <dbReference type="NCBI Taxonomy" id="1064539"/>
    <lineage>
        <taxon>Bacteria</taxon>
        <taxon>Pseudomonadati</taxon>
        <taxon>Pseudomonadota</taxon>
        <taxon>Alphaproteobacteria</taxon>
        <taxon>Rhodospirillales</taxon>
        <taxon>Azospirillaceae</taxon>
        <taxon>Azospirillum</taxon>
    </lineage>
</organism>
<evidence type="ECO:0000313" key="2">
    <source>
        <dbReference type="EMBL" id="CCC97394.1"/>
    </source>
</evidence>
<gene>
    <name evidence="2" type="ORF">AZOBR_70030</name>
</gene>
<proteinExistence type="predicted"/>
<name>A0A9P1JPS6_9PROT</name>
<sequence>MAKGEGGDSWHVAWRIPSAVSSQARILTRARRPARTHPSSLRRGRHRSRDNLSQFRPLMHIRPCL</sequence>
<feature type="compositionally biased region" description="Basic residues" evidence="1">
    <location>
        <begin position="28"/>
        <end position="48"/>
    </location>
</feature>
<dbReference type="EMBL" id="HE577327">
    <property type="protein sequence ID" value="CCC97394.1"/>
    <property type="molecule type" value="Genomic_DNA"/>
</dbReference>
<evidence type="ECO:0000256" key="1">
    <source>
        <dbReference type="SAM" id="MobiDB-lite"/>
    </source>
</evidence>
<evidence type="ECO:0000313" key="3">
    <source>
        <dbReference type="Proteomes" id="UP000007319"/>
    </source>
</evidence>
<feature type="region of interest" description="Disordered" evidence="1">
    <location>
        <begin position="25"/>
        <end position="65"/>
    </location>
</feature>
<dbReference type="Proteomes" id="UP000007319">
    <property type="component" value="Chromosome"/>
</dbReference>